<feature type="region of interest" description="Disordered" evidence="1">
    <location>
        <begin position="70"/>
        <end position="132"/>
    </location>
</feature>
<dbReference type="Gene3D" id="2.60.120.260">
    <property type="entry name" value="Galactose-binding domain-like"/>
    <property type="match status" value="1"/>
</dbReference>
<organism evidence="3 4">
    <name type="scientific">Adineta ricciae</name>
    <name type="common">Rotifer</name>
    <dbReference type="NCBI Taxonomy" id="249248"/>
    <lineage>
        <taxon>Eukaryota</taxon>
        <taxon>Metazoa</taxon>
        <taxon>Spiralia</taxon>
        <taxon>Gnathifera</taxon>
        <taxon>Rotifera</taxon>
        <taxon>Eurotatoria</taxon>
        <taxon>Bdelloidea</taxon>
        <taxon>Adinetida</taxon>
        <taxon>Adinetidae</taxon>
        <taxon>Adineta</taxon>
    </lineage>
</organism>
<evidence type="ECO:0000256" key="1">
    <source>
        <dbReference type="SAM" id="MobiDB-lite"/>
    </source>
</evidence>
<dbReference type="AlphaFoldDB" id="A0A815JVM9"/>
<dbReference type="EMBL" id="CAJNOJ010000304">
    <property type="protein sequence ID" value="CAF1385044.1"/>
    <property type="molecule type" value="Genomic_DNA"/>
</dbReference>
<name>A0A815JVM9_ADIRI</name>
<feature type="compositionally biased region" description="Low complexity" evidence="1">
    <location>
        <begin position="334"/>
        <end position="363"/>
    </location>
</feature>
<feature type="region of interest" description="Disordered" evidence="1">
    <location>
        <begin position="320"/>
        <end position="363"/>
    </location>
</feature>
<proteinExistence type="predicted"/>
<reference evidence="3" key="1">
    <citation type="submission" date="2021-02" db="EMBL/GenBank/DDBJ databases">
        <authorList>
            <person name="Nowell W R."/>
        </authorList>
    </citation>
    <scope>NUCLEOTIDE SEQUENCE</scope>
</reference>
<accession>A0A815JVM9</accession>
<keyword evidence="2" id="KW-0472">Membrane</keyword>
<evidence type="ECO:0000313" key="3">
    <source>
        <dbReference type="EMBL" id="CAF1385044.1"/>
    </source>
</evidence>
<dbReference type="Proteomes" id="UP000663852">
    <property type="component" value="Unassembled WGS sequence"/>
</dbReference>
<feature type="compositionally biased region" description="Polar residues" evidence="1">
    <location>
        <begin position="320"/>
        <end position="333"/>
    </location>
</feature>
<keyword evidence="2" id="KW-0812">Transmembrane</keyword>
<gene>
    <name evidence="3" type="ORF">EDS130_LOCUS35151</name>
</gene>
<sequence>MFSASSAPGITHQSVPSVQISLTAQSNITSGRNIFNSNAGHVSVGLVKKRDSSKISDRKNINQRRVVMDQTNSSTQKTINSNSGHVSIGRIKRENPSSALNSDNINSGRLFMNQTNSPDAPPSQRPSNINSENTSIFRKIEQKLDLARTGNDMRSMPTYSTSPLSSQDISLIHITDYRDSTSSFGITNQKSISSNKEFKDTNVIRGLTRRINNEADLSLHKSGRAGPSYTRRRRLTGCGYFRPCLCCCCCALLLGALLATILGLLLGFKSPPGTSTSTLSTTTVTETTDTTSITTTTITNMTTDVTQTTNTDTVPIVGNTTNIDTDASTGGTDTITSNTNKTTSSTNVTTTTETTTTATTTTSETTTSATTTTATTTSTVTTTATTTSITTKTTSTTSTTTTATKSTTTTATTTTSKTTSTTSQTTTTTTTTSTTSKTTTTTTSTTSATTTTTTTTTTTMTVCSGAGLGALLSRDTPVSWTQFSFTYVAAQTAPIIQFAFNNGGTNTYLDGISIVDTATPGTQLLTNPSFESSTSVPPTGWVAWCTYTCDTGTSGQIVTNSSACQSNSGSHCFWNHCTHGYEFIGQKFTAVVGHTYNISFWLEITAGSTSQFYADIT</sequence>
<evidence type="ECO:0000313" key="4">
    <source>
        <dbReference type="Proteomes" id="UP000663852"/>
    </source>
</evidence>
<comment type="caution">
    <text evidence="3">The sequence shown here is derived from an EMBL/GenBank/DDBJ whole genome shotgun (WGS) entry which is preliminary data.</text>
</comment>
<feature type="region of interest" description="Disordered" evidence="1">
    <location>
        <begin position="413"/>
        <end position="450"/>
    </location>
</feature>
<feature type="compositionally biased region" description="Polar residues" evidence="1">
    <location>
        <begin position="96"/>
        <end position="118"/>
    </location>
</feature>
<keyword evidence="2" id="KW-1133">Transmembrane helix</keyword>
<feature type="transmembrane region" description="Helical" evidence="2">
    <location>
        <begin position="240"/>
        <end position="268"/>
    </location>
</feature>
<protein>
    <submittedName>
        <fullName evidence="3">Uncharacterized protein</fullName>
    </submittedName>
</protein>
<evidence type="ECO:0000256" key="2">
    <source>
        <dbReference type="SAM" id="Phobius"/>
    </source>
</evidence>
<feature type="compositionally biased region" description="Polar residues" evidence="1">
    <location>
        <begin position="70"/>
        <end position="85"/>
    </location>
</feature>